<evidence type="ECO:0000313" key="10">
    <source>
        <dbReference type="Proteomes" id="UP000242146"/>
    </source>
</evidence>
<evidence type="ECO:0000256" key="7">
    <source>
        <dbReference type="ARBA" id="ARBA00023160"/>
    </source>
</evidence>
<keyword evidence="7" id="KW-0275">Fatty acid biosynthesis</keyword>
<evidence type="ECO:0000256" key="6">
    <source>
        <dbReference type="ARBA" id="ARBA00023098"/>
    </source>
</evidence>
<keyword evidence="6" id="KW-0443">Lipid metabolism</keyword>
<feature type="domain" description="4'-phosphopantetheinyl transferase" evidence="8">
    <location>
        <begin position="4"/>
        <end position="120"/>
    </location>
</feature>
<evidence type="ECO:0000256" key="2">
    <source>
        <dbReference type="ARBA" id="ARBA00022679"/>
    </source>
</evidence>
<proteinExistence type="inferred from homology"/>
<dbReference type="NCBIfam" id="TIGR00516">
    <property type="entry name" value="acpS"/>
    <property type="match status" value="1"/>
</dbReference>
<dbReference type="Gene3D" id="3.90.470.20">
    <property type="entry name" value="4'-phosphopantetheinyl transferase domain"/>
    <property type="match status" value="1"/>
</dbReference>
<dbReference type="InterPro" id="IPR002582">
    <property type="entry name" value="ACPS"/>
</dbReference>
<dbReference type="NCBIfam" id="TIGR00556">
    <property type="entry name" value="pantethn_trn"/>
    <property type="match status" value="1"/>
</dbReference>
<dbReference type="InterPro" id="IPR004568">
    <property type="entry name" value="Ppantetheine-prot_Trfase_dom"/>
</dbReference>
<keyword evidence="1" id="KW-0444">Lipid biosynthesis</keyword>
<accession>A0A1X2GBU0</accession>
<evidence type="ECO:0000256" key="1">
    <source>
        <dbReference type="ARBA" id="ARBA00022516"/>
    </source>
</evidence>
<evidence type="ECO:0000259" key="8">
    <source>
        <dbReference type="Pfam" id="PF01648"/>
    </source>
</evidence>
<dbReference type="EMBL" id="MCGT01000024">
    <property type="protein sequence ID" value="ORX50173.1"/>
    <property type="molecule type" value="Genomic_DNA"/>
</dbReference>
<evidence type="ECO:0000256" key="5">
    <source>
        <dbReference type="ARBA" id="ARBA00022842"/>
    </source>
</evidence>
<dbReference type="InterPro" id="IPR008278">
    <property type="entry name" value="4-PPantetheinyl_Trfase_dom"/>
</dbReference>
<keyword evidence="10" id="KW-1185">Reference proteome</keyword>
<evidence type="ECO:0000256" key="4">
    <source>
        <dbReference type="ARBA" id="ARBA00022832"/>
    </source>
</evidence>
<dbReference type="GO" id="GO:0000287">
    <property type="term" value="F:magnesium ion binding"/>
    <property type="evidence" value="ECO:0007669"/>
    <property type="project" value="InterPro"/>
</dbReference>
<keyword evidence="3" id="KW-0479">Metal-binding</keyword>
<dbReference type="GO" id="GO:0008897">
    <property type="term" value="F:holo-[acyl-carrier-protein] synthase activity"/>
    <property type="evidence" value="ECO:0007669"/>
    <property type="project" value="InterPro"/>
</dbReference>
<keyword evidence="2 9" id="KW-0808">Transferase</keyword>
<organism evidence="9 10">
    <name type="scientific">Hesseltinella vesiculosa</name>
    <dbReference type="NCBI Taxonomy" id="101127"/>
    <lineage>
        <taxon>Eukaryota</taxon>
        <taxon>Fungi</taxon>
        <taxon>Fungi incertae sedis</taxon>
        <taxon>Mucoromycota</taxon>
        <taxon>Mucoromycotina</taxon>
        <taxon>Mucoromycetes</taxon>
        <taxon>Mucorales</taxon>
        <taxon>Cunninghamellaceae</taxon>
        <taxon>Hesseltinella</taxon>
    </lineage>
</organism>
<name>A0A1X2GBU0_9FUNG</name>
<protein>
    <submittedName>
        <fullName evidence="9">4'-phosphopantetheinyl transferase</fullName>
    </submittedName>
</protein>
<dbReference type="HAMAP" id="MF_00101">
    <property type="entry name" value="AcpS"/>
    <property type="match status" value="1"/>
</dbReference>
<evidence type="ECO:0000256" key="3">
    <source>
        <dbReference type="ARBA" id="ARBA00022723"/>
    </source>
</evidence>
<keyword evidence="4" id="KW-0276">Fatty acid metabolism</keyword>
<keyword evidence="5" id="KW-0460">Magnesium</keyword>
<dbReference type="Pfam" id="PF01648">
    <property type="entry name" value="ACPS"/>
    <property type="match status" value="1"/>
</dbReference>
<reference evidence="9 10" key="1">
    <citation type="submission" date="2016-07" db="EMBL/GenBank/DDBJ databases">
        <title>Pervasive Adenine N6-methylation of Active Genes in Fungi.</title>
        <authorList>
            <consortium name="DOE Joint Genome Institute"/>
            <person name="Mondo S.J."/>
            <person name="Dannebaum R.O."/>
            <person name="Kuo R.C."/>
            <person name="Labutti K."/>
            <person name="Haridas S."/>
            <person name="Kuo A."/>
            <person name="Salamov A."/>
            <person name="Ahrendt S.R."/>
            <person name="Lipzen A."/>
            <person name="Sullivan W."/>
            <person name="Andreopoulos W.B."/>
            <person name="Clum A."/>
            <person name="Lindquist E."/>
            <person name="Daum C."/>
            <person name="Ramamoorthy G.K."/>
            <person name="Gryganskyi A."/>
            <person name="Culley D."/>
            <person name="Magnuson J.K."/>
            <person name="James T.Y."/>
            <person name="O'Malley M.A."/>
            <person name="Stajich J.E."/>
            <person name="Spatafora J.W."/>
            <person name="Visel A."/>
            <person name="Grigoriev I.V."/>
        </authorList>
    </citation>
    <scope>NUCLEOTIDE SEQUENCE [LARGE SCALE GENOMIC DNA]</scope>
    <source>
        <strain evidence="9 10">NRRL 3301</strain>
    </source>
</reference>
<evidence type="ECO:0000313" key="9">
    <source>
        <dbReference type="EMBL" id="ORX50173.1"/>
    </source>
</evidence>
<sequence>MILGIGIDIVHVPRIVQLVSRRGRERFAKRILSQQEHVEFYEKFPRSACQDNDQLQYLVSRWCVKEAVYKALYPRHKLVWKDVTVWKDRGKPMLSIMNGTEYGIMHSHLSLSHDGEYTTAMVILES</sequence>
<dbReference type="SUPFAM" id="SSF56214">
    <property type="entry name" value="4'-phosphopantetheinyl transferase"/>
    <property type="match status" value="1"/>
</dbReference>
<dbReference type="OrthoDB" id="15433at2759"/>
<dbReference type="Proteomes" id="UP000242146">
    <property type="component" value="Unassembled WGS sequence"/>
</dbReference>
<dbReference type="AlphaFoldDB" id="A0A1X2GBU0"/>
<gene>
    <name evidence="9" type="ORF">DM01DRAFT_1325177</name>
</gene>
<comment type="caution">
    <text evidence="9">The sequence shown here is derived from an EMBL/GenBank/DDBJ whole genome shotgun (WGS) entry which is preliminary data.</text>
</comment>
<dbReference type="GO" id="GO:0006633">
    <property type="term" value="P:fatty acid biosynthetic process"/>
    <property type="evidence" value="ECO:0007669"/>
    <property type="project" value="UniProtKB-KW"/>
</dbReference>
<dbReference type="InterPro" id="IPR037143">
    <property type="entry name" value="4-PPantetheinyl_Trfase_dom_sf"/>
</dbReference>